<dbReference type="OrthoDB" id="4357141at2759"/>
<organism evidence="2 3">
    <name type="scientific">Glonium stellatum</name>
    <dbReference type="NCBI Taxonomy" id="574774"/>
    <lineage>
        <taxon>Eukaryota</taxon>
        <taxon>Fungi</taxon>
        <taxon>Dikarya</taxon>
        <taxon>Ascomycota</taxon>
        <taxon>Pezizomycotina</taxon>
        <taxon>Dothideomycetes</taxon>
        <taxon>Pleosporomycetidae</taxon>
        <taxon>Gloniales</taxon>
        <taxon>Gloniaceae</taxon>
        <taxon>Glonium</taxon>
    </lineage>
</organism>
<protein>
    <submittedName>
        <fullName evidence="2">Uncharacterized protein</fullName>
    </submittedName>
</protein>
<gene>
    <name evidence="2" type="ORF">AOQ84DRAFT_222595</name>
</gene>
<feature type="compositionally biased region" description="Basic and acidic residues" evidence="1">
    <location>
        <begin position="35"/>
        <end position="45"/>
    </location>
</feature>
<sequence length="121" mass="13155">MNNEAKARRKTKSDILGKARVMTYNDLEAARVKRAEKEAAKEAKGKGIRGRKLKSAPPETEEATADKGKRGAKRKNAEPEPVAPELDVPELTAKVPRTSGTQAAEVAIAPGPWRAPVARMW</sequence>
<evidence type="ECO:0000256" key="1">
    <source>
        <dbReference type="SAM" id="MobiDB-lite"/>
    </source>
</evidence>
<evidence type="ECO:0000313" key="2">
    <source>
        <dbReference type="EMBL" id="OCL07726.1"/>
    </source>
</evidence>
<keyword evidence="3" id="KW-1185">Reference proteome</keyword>
<proteinExistence type="predicted"/>
<accession>A0A8E2EZF4</accession>
<evidence type="ECO:0000313" key="3">
    <source>
        <dbReference type="Proteomes" id="UP000250140"/>
    </source>
</evidence>
<name>A0A8E2EZF4_9PEZI</name>
<dbReference type="Proteomes" id="UP000250140">
    <property type="component" value="Unassembled WGS sequence"/>
</dbReference>
<dbReference type="AlphaFoldDB" id="A0A8E2EZF4"/>
<feature type="region of interest" description="Disordered" evidence="1">
    <location>
        <begin position="35"/>
        <end position="91"/>
    </location>
</feature>
<reference evidence="2 3" key="1">
    <citation type="journal article" date="2016" name="Nat. Commun.">
        <title>Ectomycorrhizal ecology is imprinted in the genome of the dominant symbiotic fungus Cenococcum geophilum.</title>
        <authorList>
            <consortium name="DOE Joint Genome Institute"/>
            <person name="Peter M."/>
            <person name="Kohler A."/>
            <person name="Ohm R.A."/>
            <person name="Kuo A."/>
            <person name="Krutzmann J."/>
            <person name="Morin E."/>
            <person name="Arend M."/>
            <person name="Barry K.W."/>
            <person name="Binder M."/>
            <person name="Choi C."/>
            <person name="Clum A."/>
            <person name="Copeland A."/>
            <person name="Grisel N."/>
            <person name="Haridas S."/>
            <person name="Kipfer T."/>
            <person name="LaButti K."/>
            <person name="Lindquist E."/>
            <person name="Lipzen A."/>
            <person name="Maire R."/>
            <person name="Meier B."/>
            <person name="Mihaltcheva S."/>
            <person name="Molinier V."/>
            <person name="Murat C."/>
            <person name="Poggeler S."/>
            <person name="Quandt C.A."/>
            <person name="Sperisen C."/>
            <person name="Tritt A."/>
            <person name="Tisserant E."/>
            <person name="Crous P.W."/>
            <person name="Henrissat B."/>
            <person name="Nehls U."/>
            <person name="Egli S."/>
            <person name="Spatafora J.W."/>
            <person name="Grigoriev I.V."/>
            <person name="Martin F.M."/>
        </authorList>
    </citation>
    <scope>NUCLEOTIDE SEQUENCE [LARGE SCALE GENOMIC DNA]</scope>
    <source>
        <strain evidence="2 3">CBS 207.34</strain>
    </source>
</reference>
<dbReference type="EMBL" id="KV749796">
    <property type="protein sequence ID" value="OCL07726.1"/>
    <property type="molecule type" value="Genomic_DNA"/>
</dbReference>